<dbReference type="Gramene" id="OIS98468">
    <property type="protein sequence ID" value="OIS98468"/>
    <property type="gene ID" value="A4A49_04774"/>
</dbReference>
<dbReference type="AlphaFoldDB" id="A0A1J6I055"/>
<dbReference type="FunFam" id="1.25.10.10:FF:000287">
    <property type="entry name" value="Exportin-4 protein"/>
    <property type="match status" value="1"/>
</dbReference>
<dbReference type="PANTHER" id="PTHR12596:SF1">
    <property type="entry name" value="EXPORTIN-4"/>
    <property type="match status" value="1"/>
</dbReference>
<gene>
    <name evidence="9" type="ORF">A4A49_04774</name>
</gene>
<dbReference type="GO" id="GO:0005643">
    <property type="term" value="C:nuclear pore"/>
    <property type="evidence" value="ECO:0007669"/>
    <property type="project" value="TreeGrafter"/>
</dbReference>
<accession>A0A1J6I055</accession>
<dbReference type="STRING" id="49451.A0A1J6I055"/>
<evidence type="ECO:0000256" key="6">
    <source>
        <dbReference type="ARBA" id="ARBA00022927"/>
    </source>
</evidence>
<keyword evidence="7" id="KW-0539">Nucleus</keyword>
<evidence type="ECO:0000256" key="2">
    <source>
        <dbReference type="ARBA" id="ARBA00004496"/>
    </source>
</evidence>
<dbReference type="SUPFAM" id="SSF48371">
    <property type="entry name" value="ARM repeat"/>
    <property type="match status" value="1"/>
</dbReference>
<feature type="non-terminal residue" evidence="9">
    <location>
        <position position="1"/>
    </location>
</feature>
<evidence type="ECO:0000313" key="9">
    <source>
        <dbReference type="EMBL" id="OIS98468.1"/>
    </source>
</evidence>
<evidence type="ECO:0000256" key="1">
    <source>
        <dbReference type="ARBA" id="ARBA00004123"/>
    </source>
</evidence>
<dbReference type="PANTHER" id="PTHR12596">
    <property type="entry name" value="EXPORTIN 4,7-RELATED"/>
    <property type="match status" value="1"/>
</dbReference>
<evidence type="ECO:0000256" key="8">
    <source>
        <dbReference type="ARBA" id="ARBA00040444"/>
    </source>
</evidence>
<keyword evidence="4" id="KW-0813">Transport</keyword>
<keyword evidence="6" id="KW-0653">Protein transport</keyword>
<reference evidence="9" key="1">
    <citation type="submission" date="2016-11" db="EMBL/GenBank/DDBJ databases">
        <title>The genome of Nicotiana attenuata.</title>
        <authorList>
            <person name="Xu S."/>
            <person name="Brockmoeller T."/>
            <person name="Gaquerel E."/>
            <person name="Navarro A."/>
            <person name="Kuhl H."/>
            <person name="Gase K."/>
            <person name="Ling Z."/>
            <person name="Zhou W."/>
            <person name="Kreitzer C."/>
            <person name="Stanke M."/>
            <person name="Tang H."/>
            <person name="Lyons E."/>
            <person name="Pandey P."/>
            <person name="Pandey S.P."/>
            <person name="Timmermann B."/>
            <person name="Baldwin I.T."/>
        </authorList>
    </citation>
    <scope>NUCLEOTIDE SEQUENCE [LARGE SCALE GENOMIC DNA]</scope>
    <source>
        <strain evidence="9">UT</strain>
    </source>
</reference>
<dbReference type="Gene3D" id="1.25.10.10">
    <property type="entry name" value="Leucine-rich Repeat Variant"/>
    <property type="match status" value="2"/>
</dbReference>
<dbReference type="InterPro" id="IPR011989">
    <property type="entry name" value="ARM-like"/>
</dbReference>
<evidence type="ECO:0000256" key="7">
    <source>
        <dbReference type="ARBA" id="ARBA00023242"/>
    </source>
</evidence>
<dbReference type="InterPro" id="IPR044189">
    <property type="entry name" value="XPO4/7-like"/>
</dbReference>
<comment type="similarity">
    <text evidence="3">Belongs to the exportin family.</text>
</comment>
<comment type="caution">
    <text evidence="9">The sequence shown here is derived from an EMBL/GenBank/DDBJ whole genome shotgun (WGS) entry which is preliminary data.</text>
</comment>
<organism evidence="9 10">
    <name type="scientific">Nicotiana attenuata</name>
    <name type="common">Coyote tobacco</name>
    <dbReference type="NCBI Taxonomy" id="49451"/>
    <lineage>
        <taxon>Eukaryota</taxon>
        <taxon>Viridiplantae</taxon>
        <taxon>Streptophyta</taxon>
        <taxon>Embryophyta</taxon>
        <taxon>Tracheophyta</taxon>
        <taxon>Spermatophyta</taxon>
        <taxon>Magnoliopsida</taxon>
        <taxon>eudicotyledons</taxon>
        <taxon>Gunneridae</taxon>
        <taxon>Pentapetalae</taxon>
        <taxon>asterids</taxon>
        <taxon>lamiids</taxon>
        <taxon>Solanales</taxon>
        <taxon>Solanaceae</taxon>
        <taxon>Nicotianoideae</taxon>
        <taxon>Nicotianeae</taxon>
        <taxon>Nicotiana</taxon>
    </lineage>
</organism>
<name>A0A1J6I055_NICAT</name>
<dbReference type="GO" id="GO:0005049">
    <property type="term" value="F:nuclear export signal receptor activity"/>
    <property type="evidence" value="ECO:0007669"/>
    <property type="project" value="InterPro"/>
</dbReference>
<dbReference type="InterPro" id="IPR016024">
    <property type="entry name" value="ARM-type_fold"/>
</dbReference>
<comment type="subcellular location">
    <subcellularLocation>
        <location evidence="2">Cytoplasm</location>
    </subcellularLocation>
    <subcellularLocation>
        <location evidence="1">Nucleus</location>
    </subcellularLocation>
</comment>
<dbReference type="GO" id="GO:0006611">
    <property type="term" value="P:protein export from nucleus"/>
    <property type="evidence" value="ECO:0007669"/>
    <property type="project" value="TreeGrafter"/>
</dbReference>
<evidence type="ECO:0000256" key="5">
    <source>
        <dbReference type="ARBA" id="ARBA00022490"/>
    </source>
</evidence>
<proteinExistence type="inferred from homology"/>
<dbReference type="EMBL" id="MJEQ01037191">
    <property type="protein sequence ID" value="OIS98468.1"/>
    <property type="molecule type" value="Genomic_DNA"/>
</dbReference>
<keyword evidence="5" id="KW-0963">Cytoplasm</keyword>
<keyword evidence="10" id="KW-1185">Reference proteome</keyword>
<protein>
    <recommendedName>
        <fullName evidence="8">Exportin-4</fullName>
    </recommendedName>
</protein>
<evidence type="ECO:0000256" key="4">
    <source>
        <dbReference type="ARBA" id="ARBA00022448"/>
    </source>
</evidence>
<dbReference type="OMA" id="SCKSIFH"/>
<dbReference type="Proteomes" id="UP000187609">
    <property type="component" value="Unassembled WGS sequence"/>
</dbReference>
<dbReference type="SMR" id="A0A1J6I055"/>
<sequence>GEKELLKRRLCENQNPRLLTVSGDYPIKMHQNSGPADLAQLQATMQAIEFACTSIQMHMNPAAAEGTILSLSQSPRPYQACKYILENSQLANARFQAAGAIRDAALREWVSLEIDDKRGLISFCFHSAIQYASSPEGYVQAKVASVAAQLIKRGWIEFSAAQKETFFLEVRQAIVGSHGLDVQFIGLNFLESLVSEFSPSTSTAMALPREFHEQCRVSFELEYLKMFYCWAQDAAVSVSNKIIESDSAIPEVKVCTTALRLMLQILNWDFKYDANMPDNAKRAIDVFSGGVRDDVSSSKRTECNLVQPGSSWRGILVSSGHIGWLLSFYGALRQKFSCEEYWLDCPLAVSARKLIVQFCSLSGTIFPSDDGNSQKQHLLHLLSGIIPWIDPPGAVSKSIENGKSESELLDGCRALLYMATVTTLLVFDELLKSIRPYGTLSLLSALMCEVIKDLMANHTEEETWSWVARDILLDTWTTLLMPLDGSISHAFIPSEGISAASHLFALIVESELRAASASAFSDENEADYLQASIAAMDERLSSYALIARAAINVTVPLLTRLFSEKFARLHQGRGFSDPTQTLEELYSLLLITGHVLADEVQGETPLVPDAIQTQFMDVTETDEHPVVILCGSIIKFAEQSLNPEMRASFFSPRLMEAVVWFLARWSATYLMPPDESKENASSDNHKAKHHKKVLLNFCGEENQGKAVLDLIIRILMVALISYPGERDLQALTCHELLHGLVRRKNVCVHLLELESWRELANAFANERTLFSLNAAHQRSLAQTLVLSASGMKIPEASSQYVRNLTNHMTAYLVELSSRSDLKHVAEQPDIILFVSCLLERLRGAASATEPRSQRAIYEMGYSVLNPLLTFMEVYKHESTVVYLLLRFVVDWVDGQIIYLEARETATVVEFCMRLLQLYSSHNIGKISLSISSSLRSEADTERYKDLRALLQLLASLCSKDLVDLSSEPIEAHGTNICQVVYTGLHIVTPLISLDLLKYPKLCLDYFSLLSHMLEVYPEMVTQLNGEAFVHIIASLDFGLCQDAEVVDLCLRAIKGLASFHYKQKCAGKVGLGHHASGYKDHTGNFQEGILSQFLRSLLQFLLFQDYSTDLVGSAADALLPLILSEQSLYQKLGSELIKSQSDPAFRTRLTNALESLTSSNNLSFTLDRPNYQKFRKNLHNFLTEVRGFLRKI</sequence>
<evidence type="ECO:0000256" key="3">
    <source>
        <dbReference type="ARBA" id="ARBA00009466"/>
    </source>
</evidence>
<dbReference type="GO" id="GO:0005737">
    <property type="term" value="C:cytoplasm"/>
    <property type="evidence" value="ECO:0007669"/>
    <property type="project" value="UniProtKB-SubCell"/>
</dbReference>
<evidence type="ECO:0000313" key="10">
    <source>
        <dbReference type="Proteomes" id="UP000187609"/>
    </source>
</evidence>